<dbReference type="PANTHER" id="PTHR37574:SF1">
    <property type="entry name" value="LIPASE B"/>
    <property type="match status" value="1"/>
</dbReference>
<dbReference type="InterPro" id="IPR053228">
    <property type="entry name" value="Stereospecific_Lipase"/>
</dbReference>
<dbReference type="Gene3D" id="3.40.50.1820">
    <property type="entry name" value="alpha/beta hydrolase"/>
    <property type="match status" value="1"/>
</dbReference>
<accession>A0A316YQF6</accession>
<dbReference type="EMBL" id="KZ819635">
    <property type="protein sequence ID" value="PWN91519.1"/>
    <property type="molecule type" value="Genomic_DNA"/>
</dbReference>
<dbReference type="PANTHER" id="PTHR37574">
    <property type="entry name" value="LIPASE B"/>
    <property type="match status" value="1"/>
</dbReference>
<gene>
    <name evidence="2" type="ORF">FA10DRAFT_300121</name>
</gene>
<evidence type="ECO:0000256" key="1">
    <source>
        <dbReference type="SAM" id="SignalP"/>
    </source>
</evidence>
<dbReference type="SUPFAM" id="SSF53474">
    <property type="entry name" value="alpha/beta-Hydrolases"/>
    <property type="match status" value="1"/>
</dbReference>
<keyword evidence="2" id="KW-0378">Hydrolase</keyword>
<keyword evidence="3" id="KW-1185">Reference proteome</keyword>
<organism evidence="2 3">
    <name type="scientific">Acaromyces ingoldii</name>
    <dbReference type="NCBI Taxonomy" id="215250"/>
    <lineage>
        <taxon>Eukaryota</taxon>
        <taxon>Fungi</taxon>
        <taxon>Dikarya</taxon>
        <taxon>Basidiomycota</taxon>
        <taxon>Ustilaginomycotina</taxon>
        <taxon>Exobasidiomycetes</taxon>
        <taxon>Exobasidiales</taxon>
        <taxon>Cryptobasidiaceae</taxon>
        <taxon>Acaromyces</taxon>
    </lineage>
</organism>
<dbReference type="InParanoid" id="A0A316YQF6"/>
<keyword evidence="1" id="KW-0732">Signal</keyword>
<dbReference type="AlphaFoldDB" id="A0A316YQF6"/>
<reference evidence="2 3" key="1">
    <citation type="journal article" date="2018" name="Mol. Biol. Evol.">
        <title>Broad Genomic Sampling Reveals a Smut Pathogenic Ancestry of the Fungal Clade Ustilaginomycotina.</title>
        <authorList>
            <person name="Kijpornyongpan T."/>
            <person name="Mondo S.J."/>
            <person name="Barry K."/>
            <person name="Sandor L."/>
            <person name="Lee J."/>
            <person name="Lipzen A."/>
            <person name="Pangilinan J."/>
            <person name="LaButti K."/>
            <person name="Hainaut M."/>
            <person name="Henrissat B."/>
            <person name="Grigoriev I.V."/>
            <person name="Spatafora J.W."/>
            <person name="Aime M.C."/>
        </authorList>
    </citation>
    <scope>NUCLEOTIDE SEQUENCE [LARGE SCALE GENOMIC DNA]</scope>
    <source>
        <strain evidence="2 3">MCA 4198</strain>
    </source>
</reference>
<dbReference type="GO" id="GO:0016787">
    <property type="term" value="F:hydrolase activity"/>
    <property type="evidence" value="ECO:0007669"/>
    <property type="project" value="UniProtKB-KW"/>
</dbReference>
<name>A0A316YQF6_9BASI</name>
<feature type="signal peptide" evidence="1">
    <location>
        <begin position="1"/>
        <end position="20"/>
    </location>
</feature>
<dbReference type="RefSeq" id="XP_025378717.1">
    <property type="nucleotide sequence ID" value="XM_025524795.1"/>
</dbReference>
<dbReference type="Proteomes" id="UP000245768">
    <property type="component" value="Unassembled WGS sequence"/>
</dbReference>
<feature type="chain" id="PRO_5016358823" evidence="1">
    <location>
        <begin position="21"/>
        <end position="369"/>
    </location>
</feature>
<dbReference type="InterPro" id="IPR029058">
    <property type="entry name" value="AB_hydrolase_fold"/>
</dbReference>
<dbReference type="OrthoDB" id="4605274at2759"/>
<protein>
    <submittedName>
        <fullName evidence="2">Alpha/beta-hydrolase</fullName>
    </submittedName>
</protein>
<evidence type="ECO:0000313" key="2">
    <source>
        <dbReference type="EMBL" id="PWN91519.1"/>
    </source>
</evidence>
<dbReference type="STRING" id="215250.A0A316YQF6"/>
<proteinExistence type="predicted"/>
<evidence type="ECO:0000313" key="3">
    <source>
        <dbReference type="Proteomes" id="UP000245768"/>
    </source>
</evidence>
<sequence length="369" mass="38242">MLRVLLTFLYALASLHLLLAAPASPQLPTKDAPYSDSPAQMDATIECPNGIQGKAGGVVLLVSGTALNGRASYEQGPFVQLLPNAGPGFDVCWISPPNNGLGDAQTGGEYVAYAIRKLAPQSATGKVKVGGHSQGGGLNVPWALIFFPSARKLVDSFVGFAPDFHGTTILPYPACTAEKLLSLGVGCAPSILQQEKGSMYLGAQLHFLTQAIVPTTAIFTRTDEIVIPQFGPNPSSRLPGSVQFPLQDYCGPLELSDHLSIIANPAAYAIALNAWTSPTGAADLSKFEKARDCFNIANSALDLNDVAASIRYFATIGEAVVTSGGAPTPSEPALKQYVCDAGAATVCGKAGPTPPIVSLSDLTGLASDL</sequence>
<dbReference type="GeneID" id="37046711"/>